<dbReference type="PANTHER" id="PTHR35602">
    <property type="entry name" value="ESTERASE YQIA-RELATED"/>
    <property type="match status" value="1"/>
</dbReference>
<dbReference type="eggNOG" id="COG3150">
    <property type="taxonomic scope" value="Bacteria"/>
</dbReference>
<dbReference type="Gene3D" id="3.40.50.1820">
    <property type="entry name" value="alpha/beta hydrolase"/>
    <property type="match status" value="1"/>
</dbReference>
<dbReference type="ESTHER" id="9bact-u7das9">
    <property type="family name" value="abh_upf00227"/>
</dbReference>
<accession>U7DAS9</accession>
<keyword evidence="2" id="KW-1185">Reference proteome</keyword>
<name>U7DAS9_9BACT</name>
<evidence type="ECO:0000313" key="1">
    <source>
        <dbReference type="EMBL" id="ERP38678.1"/>
    </source>
</evidence>
<organism evidence="1 2">
    <name type="scientific">Chitinivibrio alkaliphilus ACht1</name>
    <dbReference type="NCBI Taxonomy" id="1313304"/>
    <lineage>
        <taxon>Bacteria</taxon>
        <taxon>Pseudomonadati</taxon>
        <taxon>Fibrobacterota</taxon>
        <taxon>Chitinivibrionia</taxon>
        <taxon>Chitinivibrionales</taxon>
        <taxon>Chitinivibrionaceae</taxon>
        <taxon>Chitinivibrio</taxon>
    </lineage>
</organism>
<dbReference type="Proteomes" id="UP000017148">
    <property type="component" value="Unassembled WGS sequence"/>
</dbReference>
<evidence type="ECO:0000313" key="2">
    <source>
        <dbReference type="Proteomes" id="UP000017148"/>
    </source>
</evidence>
<proteinExistence type="predicted"/>
<sequence length="191" mass="21374">MILYIHGFASSGTGYKSSLFRSHYEGREPFLSPTLSVVPDLAMHTLRDLIDTLKPEHPIGLIGSSLGGFYARIISHEYGLPAVLINPALAPHTLLRHHAQQVRHYYDGSRFYVEESHLQALSHMAQQTGHDDSAILVFQKKGDEILNYRTVQNTFSPEQLVLEEGGDHGFSDISRHFSHIDGFFAEASSRS</sequence>
<dbReference type="PATRIC" id="fig|1313304.3.peg.666"/>
<dbReference type="AlphaFoldDB" id="U7DAS9"/>
<dbReference type="Pfam" id="PF05728">
    <property type="entry name" value="UPF0227"/>
    <property type="match status" value="1"/>
</dbReference>
<dbReference type="InterPro" id="IPR008886">
    <property type="entry name" value="UPF0227/Esterase_YqiA"/>
</dbReference>
<dbReference type="SUPFAM" id="SSF53474">
    <property type="entry name" value="alpha/beta-Hydrolases"/>
    <property type="match status" value="1"/>
</dbReference>
<gene>
    <name evidence="1" type="ORF">CALK_0694</name>
</gene>
<dbReference type="RefSeq" id="WP_022636213.1">
    <property type="nucleotide sequence ID" value="NZ_ASJR01000005.1"/>
</dbReference>
<dbReference type="STRING" id="1313304.CALK_0694"/>
<dbReference type="InterPro" id="IPR029058">
    <property type="entry name" value="AB_hydrolase_fold"/>
</dbReference>
<dbReference type="PANTHER" id="PTHR35602:SF3">
    <property type="entry name" value="ESTERASE YQIA"/>
    <property type="match status" value="1"/>
</dbReference>
<comment type="caution">
    <text evidence="1">The sequence shown here is derived from an EMBL/GenBank/DDBJ whole genome shotgun (WGS) entry which is preliminary data.</text>
</comment>
<protein>
    <submittedName>
        <fullName evidence="1">Putative esterase</fullName>
    </submittedName>
</protein>
<dbReference type="OrthoDB" id="9814831at2"/>
<dbReference type="EMBL" id="ASJR01000005">
    <property type="protein sequence ID" value="ERP38678.1"/>
    <property type="molecule type" value="Genomic_DNA"/>
</dbReference>
<reference evidence="1 2" key="1">
    <citation type="journal article" date="2013" name="Environ. Microbiol.">
        <title>Genome analysis of Chitinivibrio alkaliphilus gen. nov., sp. nov., a novel extremely haloalkaliphilic anaerobic chitinolytic bacterium from the candidate phylum Termite Group 3.</title>
        <authorList>
            <person name="Sorokin D.Y."/>
            <person name="Gumerov V.M."/>
            <person name="Rakitin A.L."/>
            <person name="Beletsky A.V."/>
            <person name="Damste J.S."/>
            <person name="Muyzer G."/>
            <person name="Mardanov A.V."/>
            <person name="Ravin N.V."/>
        </authorList>
    </citation>
    <scope>NUCLEOTIDE SEQUENCE [LARGE SCALE GENOMIC DNA]</scope>
    <source>
        <strain evidence="1 2">ACht1</strain>
    </source>
</reference>